<dbReference type="InterPro" id="IPR037359">
    <property type="entry name" value="NST/OST"/>
</dbReference>
<sequence>MLDMKPIDFLIAGMQKSGTTALQSFLKQNPEIFMSETKELHFFDKETRDWTNPNYDTYHQNFVGATATQIRGEATPAYTYWPNSMERIAAYNPNMRMIICLRDPTHRAFSHWAMRVSKGKETLSFSEAIREGRNRVSLGNGLRVFSYVERGFYAPQLRRAFDLFGRKNVHILQQEDLLNNHSVEMDRIWNFLGVPSYLTEPSFVRPVAMAQNLPALSKTDQVFLNDLFAEDQSETRGLIQGK</sequence>
<keyword evidence="5" id="KW-1185">Reference proteome</keyword>
<dbReference type="EMBL" id="BMYV01000003">
    <property type="protein sequence ID" value="GGX75341.1"/>
    <property type="molecule type" value="Genomic_DNA"/>
</dbReference>
<dbReference type="Pfam" id="PF00685">
    <property type="entry name" value="Sulfotransfer_1"/>
    <property type="match status" value="1"/>
</dbReference>
<reference evidence="4 5" key="1">
    <citation type="journal article" date="2014" name="Int. J. Syst. Evol. Microbiol.">
        <title>Complete genome sequence of Corynebacterium casei LMG S-19264T (=DSM 44701T), isolated from a smear-ripened cheese.</title>
        <authorList>
            <consortium name="US DOE Joint Genome Institute (JGI-PGF)"/>
            <person name="Walter F."/>
            <person name="Albersmeier A."/>
            <person name="Kalinowski J."/>
            <person name="Ruckert C."/>
        </authorList>
    </citation>
    <scope>NUCLEOTIDE SEQUENCE [LARGE SCALE GENOMIC DNA]</scope>
    <source>
        <strain evidence="4 5">KCTC 23968</strain>
    </source>
</reference>
<protein>
    <submittedName>
        <fullName evidence="4">Deacetylase sulfotransferase</fullName>
    </submittedName>
</protein>
<dbReference type="PANTHER" id="PTHR10605">
    <property type="entry name" value="HEPARAN SULFATE SULFOTRANSFERASE"/>
    <property type="match status" value="1"/>
</dbReference>
<dbReference type="RefSeq" id="WP_189587069.1">
    <property type="nucleotide sequence ID" value="NZ_BMYV01000003.1"/>
</dbReference>
<comment type="caution">
    <text evidence="4">The sequence shown here is derived from an EMBL/GenBank/DDBJ whole genome shotgun (WGS) entry which is preliminary data.</text>
</comment>
<evidence type="ECO:0000313" key="4">
    <source>
        <dbReference type="EMBL" id="GGX75341.1"/>
    </source>
</evidence>
<evidence type="ECO:0000313" key="5">
    <source>
        <dbReference type="Proteomes" id="UP000600865"/>
    </source>
</evidence>
<dbReference type="GO" id="GO:0008146">
    <property type="term" value="F:sulfotransferase activity"/>
    <property type="evidence" value="ECO:0007669"/>
    <property type="project" value="InterPro"/>
</dbReference>
<keyword evidence="2" id="KW-0325">Glycoprotein</keyword>
<dbReference type="InterPro" id="IPR027417">
    <property type="entry name" value="P-loop_NTPase"/>
</dbReference>
<feature type="domain" description="Sulfotransferase" evidence="3">
    <location>
        <begin position="7"/>
        <end position="195"/>
    </location>
</feature>
<organism evidence="4 5">
    <name type="scientific">Litorimonas cladophorae</name>
    <dbReference type="NCBI Taxonomy" id="1220491"/>
    <lineage>
        <taxon>Bacteria</taxon>
        <taxon>Pseudomonadati</taxon>
        <taxon>Pseudomonadota</taxon>
        <taxon>Alphaproteobacteria</taxon>
        <taxon>Maricaulales</taxon>
        <taxon>Robiginitomaculaceae</taxon>
    </lineage>
</organism>
<dbReference type="PANTHER" id="PTHR10605:SF56">
    <property type="entry name" value="BIFUNCTIONAL HEPARAN SULFATE N-DEACETYLASE_N-SULFOTRANSFERASE"/>
    <property type="match status" value="1"/>
</dbReference>
<gene>
    <name evidence="4" type="ORF">GCM10011309_26950</name>
</gene>
<evidence type="ECO:0000259" key="3">
    <source>
        <dbReference type="Pfam" id="PF00685"/>
    </source>
</evidence>
<keyword evidence="1" id="KW-0808">Transferase</keyword>
<dbReference type="Proteomes" id="UP000600865">
    <property type="component" value="Unassembled WGS sequence"/>
</dbReference>
<proteinExistence type="predicted"/>
<accession>A0A918NIC3</accession>
<evidence type="ECO:0000256" key="1">
    <source>
        <dbReference type="ARBA" id="ARBA00022679"/>
    </source>
</evidence>
<dbReference type="Gene3D" id="3.40.50.300">
    <property type="entry name" value="P-loop containing nucleotide triphosphate hydrolases"/>
    <property type="match status" value="1"/>
</dbReference>
<dbReference type="SUPFAM" id="SSF52540">
    <property type="entry name" value="P-loop containing nucleoside triphosphate hydrolases"/>
    <property type="match status" value="1"/>
</dbReference>
<evidence type="ECO:0000256" key="2">
    <source>
        <dbReference type="ARBA" id="ARBA00023180"/>
    </source>
</evidence>
<dbReference type="AlphaFoldDB" id="A0A918NIC3"/>
<dbReference type="InterPro" id="IPR000863">
    <property type="entry name" value="Sulfotransferase_dom"/>
</dbReference>
<name>A0A918NIC3_9PROT</name>